<keyword evidence="3" id="KW-1185">Reference proteome</keyword>
<evidence type="ECO:0000313" key="2">
    <source>
        <dbReference type="EMBL" id="KAK2028162.1"/>
    </source>
</evidence>
<comment type="caution">
    <text evidence="2">The sequence shown here is derived from an EMBL/GenBank/DDBJ whole genome shotgun (WGS) entry which is preliminary data.</text>
</comment>
<sequence length="125" mass="14405">MTGLSSHNLSMLPASATLTETFFSHSRNRKGAEQHIKKKVGREIELPDRATFWPELKTSRGKAERRHGKEKQPRRGRGTAHTHTHAQGRERDREWERDKAQRPLPAAAVIFDLSSSRTQHVKYTR</sequence>
<evidence type="ECO:0000313" key="3">
    <source>
        <dbReference type="Proteomes" id="UP001232148"/>
    </source>
</evidence>
<dbReference type="Proteomes" id="UP001232148">
    <property type="component" value="Unassembled WGS sequence"/>
</dbReference>
<feature type="compositionally biased region" description="Basic residues" evidence="1">
    <location>
        <begin position="63"/>
        <end position="86"/>
    </location>
</feature>
<gene>
    <name evidence="2" type="ORF">LX32DRAFT_407219</name>
</gene>
<protein>
    <submittedName>
        <fullName evidence="2">Uncharacterized protein</fullName>
    </submittedName>
</protein>
<feature type="region of interest" description="Disordered" evidence="1">
    <location>
        <begin position="51"/>
        <end position="125"/>
    </location>
</feature>
<organism evidence="2 3">
    <name type="scientific">Colletotrichum zoysiae</name>
    <dbReference type="NCBI Taxonomy" id="1216348"/>
    <lineage>
        <taxon>Eukaryota</taxon>
        <taxon>Fungi</taxon>
        <taxon>Dikarya</taxon>
        <taxon>Ascomycota</taxon>
        <taxon>Pezizomycotina</taxon>
        <taxon>Sordariomycetes</taxon>
        <taxon>Hypocreomycetidae</taxon>
        <taxon>Glomerellales</taxon>
        <taxon>Glomerellaceae</taxon>
        <taxon>Colletotrichum</taxon>
        <taxon>Colletotrichum graminicola species complex</taxon>
    </lineage>
</organism>
<dbReference type="AlphaFoldDB" id="A0AAD9HHL6"/>
<name>A0AAD9HHL6_9PEZI</name>
<accession>A0AAD9HHL6</accession>
<proteinExistence type="predicted"/>
<evidence type="ECO:0000256" key="1">
    <source>
        <dbReference type="SAM" id="MobiDB-lite"/>
    </source>
</evidence>
<feature type="compositionally biased region" description="Basic and acidic residues" evidence="1">
    <location>
        <begin position="87"/>
        <end position="101"/>
    </location>
</feature>
<reference evidence="2" key="1">
    <citation type="submission" date="2021-06" db="EMBL/GenBank/DDBJ databases">
        <title>Comparative genomics, transcriptomics and evolutionary studies reveal genomic signatures of adaptation to plant cell wall in hemibiotrophic fungi.</title>
        <authorList>
            <consortium name="DOE Joint Genome Institute"/>
            <person name="Baroncelli R."/>
            <person name="Diaz J.F."/>
            <person name="Benocci T."/>
            <person name="Peng M."/>
            <person name="Battaglia E."/>
            <person name="Haridas S."/>
            <person name="Andreopoulos W."/>
            <person name="Labutti K."/>
            <person name="Pangilinan J."/>
            <person name="Floch G.L."/>
            <person name="Makela M.R."/>
            <person name="Henrissat B."/>
            <person name="Grigoriev I.V."/>
            <person name="Crouch J.A."/>
            <person name="De Vries R.P."/>
            <person name="Sukno S.A."/>
            <person name="Thon M.R."/>
        </authorList>
    </citation>
    <scope>NUCLEOTIDE SEQUENCE</scope>
    <source>
        <strain evidence="2">MAFF235873</strain>
    </source>
</reference>
<dbReference type="EMBL" id="MU842882">
    <property type="protein sequence ID" value="KAK2028162.1"/>
    <property type="molecule type" value="Genomic_DNA"/>
</dbReference>